<dbReference type="InterPro" id="IPR001163">
    <property type="entry name" value="Sm_dom_euk/arc"/>
</dbReference>
<proteinExistence type="predicted"/>
<evidence type="ECO:0000259" key="1">
    <source>
        <dbReference type="SMART" id="SM00651"/>
    </source>
</evidence>
<dbReference type="InterPro" id="IPR010920">
    <property type="entry name" value="LSM_dom_sf"/>
</dbReference>
<keyword evidence="3" id="KW-1185">Reference proteome</keyword>
<dbReference type="GO" id="GO:0031417">
    <property type="term" value="C:NatC complex"/>
    <property type="evidence" value="ECO:0007669"/>
    <property type="project" value="InterPro"/>
</dbReference>
<protein>
    <recommendedName>
        <fullName evidence="1">Sm domain-containing protein</fullName>
    </recommendedName>
</protein>
<dbReference type="InterPro" id="IPR034110">
    <property type="entry name" value="LSMD1_Sm"/>
</dbReference>
<dbReference type="CDD" id="cd06168">
    <property type="entry name" value="LSMD1"/>
    <property type="match status" value="1"/>
</dbReference>
<dbReference type="SMART" id="SM00651">
    <property type="entry name" value="Sm"/>
    <property type="match status" value="1"/>
</dbReference>
<accession>A0A6G1HBD4</accession>
<dbReference type="OrthoDB" id="368909at2759"/>
<dbReference type="InterPro" id="IPR050914">
    <property type="entry name" value="snRNP_SmB/NAA38-like"/>
</dbReference>
<evidence type="ECO:0000313" key="2">
    <source>
        <dbReference type="EMBL" id="KAF1990258.1"/>
    </source>
</evidence>
<gene>
    <name evidence="2" type="ORF">K402DRAFT_417719</name>
</gene>
<dbReference type="SUPFAM" id="SSF50182">
    <property type="entry name" value="Sm-like ribonucleoproteins"/>
    <property type="match status" value="1"/>
</dbReference>
<dbReference type="Pfam" id="PF01423">
    <property type="entry name" value="LSM"/>
    <property type="match status" value="1"/>
</dbReference>
<dbReference type="PANTHER" id="PTHR10701:SF5">
    <property type="entry name" value="N-ALPHA-ACETYLTRANSFERASE 38, NATC AUXILIARY SUBUNIT"/>
    <property type="match status" value="1"/>
</dbReference>
<organism evidence="2 3">
    <name type="scientific">Aulographum hederae CBS 113979</name>
    <dbReference type="NCBI Taxonomy" id="1176131"/>
    <lineage>
        <taxon>Eukaryota</taxon>
        <taxon>Fungi</taxon>
        <taxon>Dikarya</taxon>
        <taxon>Ascomycota</taxon>
        <taxon>Pezizomycotina</taxon>
        <taxon>Dothideomycetes</taxon>
        <taxon>Pleosporomycetidae</taxon>
        <taxon>Aulographales</taxon>
        <taxon>Aulographaceae</taxon>
    </lineage>
</organism>
<dbReference type="AlphaFoldDB" id="A0A6G1HBD4"/>
<dbReference type="Proteomes" id="UP000800041">
    <property type="component" value="Unassembled WGS sequence"/>
</dbReference>
<evidence type="ECO:0000313" key="3">
    <source>
        <dbReference type="Proteomes" id="UP000800041"/>
    </source>
</evidence>
<reference evidence="2" key="1">
    <citation type="journal article" date="2020" name="Stud. Mycol.">
        <title>101 Dothideomycetes genomes: a test case for predicting lifestyles and emergence of pathogens.</title>
        <authorList>
            <person name="Haridas S."/>
            <person name="Albert R."/>
            <person name="Binder M."/>
            <person name="Bloem J."/>
            <person name="Labutti K."/>
            <person name="Salamov A."/>
            <person name="Andreopoulos B."/>
            <person name="Baker S."/>
            <person name="Barry K."/>
            <person name="Bills G."/>
            <person name="Bluhm B."/>
            <person name="Cannon C."/>
            <person name="Castanera R."/>
            <person name="Culley D."/>
            <person name="Daum C."/>
            <person name="Ezra D."/>
            <person name="Gonzalez J."/>
            <person name="Henrissat B."/>
            <person name="Kuo A."/>
            <person name="Liang C."/>
            <person name="Lipzen A."/>
            <person name="Lutzoni F."/>
            <person name="Magnuson J."/>
            <person name="Mondo S."/>
            <person name="Nolan M."/>
            <person name="Ohm R."/>
            <person name="Pangilinan J."/>
            <person name="Park H.-J."/>
            <person name="Ramirez L."/>
            <person name="Alfaro M."/>
            <person name="Sun H."/>
            <person name="Tritt A."/>
            <person name="Yoshinaga Y."/>
            <person name="Zwiers L.-H."/>
            <person name="Turgeon B."/>
            <person name="Goodwin S."/>
            <person name="Spatafora J."/>
            <person name="Crous P."/>
            <person name="Grigoriev I."/>
        </authorList>
    </citation>
    <scope>NUCLEOTIDE SEQUENCE</scope>
    <source>
        <strain evidence="2">CBS 113979</strain>
    </source>
</reference>
<name>A0A6G1HBD4_9PEZI</name>
<feature type="domain" description="Sm" evidence="1">
    <location>
        <begin position="11"/>
        <end position="93"/>
    </location>
</feature>
<dbReference type="EMBL" id="ML977142">
    <property type="protein sequence ID" value="KAF1990258.1"/>
    <property type="molecule type" value="Genomic_DNA"/>
</dbReference>
<dbReference type="Gene3D" id="2.30.30.100">
    <property type="match status" value="1"/>
</dbReference>
<sequence length="98" mass="10968">MATPTTGEATAFLSQYLGKTLRVHTNDTRIFVGHMKCTDKDCNIILSSTYEYRPPSHSIMAAAQQQPKTEMEFSSRYVGLVVVPGEYVVKIEMEEYAG</sequence>
<dbReference type="PANTHER" id="PTHR10701">
    <property type="entry name" value="SMALL NUCLEAR RIBONUCLEOPROTEIN-ASSOCIATED PROTEIN B AND N"/>
    <property type="match status" value="1"/>
</dbReference>